<dbReference type="Gene3D" id="3.90.320.10">
    <property type="match status" value="1"/>
</dbReference>
<dbReference type="AlphaFoldDB" id="G5GCJ6"/>
<reference evidence="1 2" key="1">
    <citation type="submission" date="2011-08" db="EMBL/GenBank/DDBJ databases">
        <title>The Genome Sequence of Prevotella sp. oral taxon 302 str. F0323.</title>
        <authorList>
            <consortium name="The Broad Institute Genome Sequencing Platform"/>
            <person name="Earl A."/>
            <person name="Ward D."/>
            <person name="Feldgarden M."/>
            <person name="Gevers D."/>
            <person name="Izard J."/>
            <person name="Blanton J.M."/>
            <person name="Baranova O.V."/>
            <person name="Tanner A.C."/>
            <person name="Dewhirst F.E."/>
            <person name="Young S.K."/>
            <person name="Zeng Q."/>
            <person name="Gargeya S."/>
            <person name="Fitzgerald M."/>
            <person name="Haas B."/>
            <person name="Abouelleil A."/>
            <person name="Alvarado L."/>
            <person name="Arachchi H.M."/>
            <person name="Berlin A."/>
            <person name="Brown A."/>
            <person name="Chapman S.B."/>
            <person name="Chen Z."/>
            <person name="Dunbar C."/>
            <person name="Freedman E."/>
            <person name="Gearin G."/>
            <person name="Gellesch M."/>
            <person name="Goldberg J."/>
            <person name="Griggs A."/>
            <person name="Gujja S."/>
            <person name="Heiman D."/>
            <person name="Howarth C."/>
            <person name="Larson L."/>
            <person name="Lui A."/>
            <person name="MacDonald P.J.P."/>
            <person name="Montmayeur A."/>
            <person name="Murphy C."/>
            <person name="Neiman D."/>
            <person name="Pearson M."/>
            <person name="Priest M."/>
            <person name="Roberts A."/>
            <person name="Saif S."/>
            <person name="Shea T."/>
            <person name="Shenoy N."/>
            <person name="Sisk P."/>
            <person name="Stolte C."/>
            <person name="Sykes S."/>
            <person name="Wortman J."/>
            <person name="Nusbaum C."/>
            <person name="Birren B."/>
        </authorList>
    </citation>
    <scope>NUCLEOTIDE SEQUENCE [LARGE SCALE GENOMIC DNA]</scope>
    <source>
        <strain evidence="1 2">F0323</strain>
    </source>
</reference>
<proteinExistence type="predicted"/>
<dbReference type="Pfam" id="PF13366">
    <property type="entry name" value="PDDEXK_3"/>
    <property type="match status" value="1"/>
</dbReference>
<dbReference type="STRING" id="679199.HMPREF9332_01273"/>
<dbReference type="EMBL" id="ACZK01000022">
    <property type="protein sequence ID" value="EHG22775.1"/>
    <property type="molecule type" value="Genomic_DNA"/>
</dbReference>
<accession>G5GCJ6</accession>
<dbReference type="PROSITE" id="PS51257">
    <property type="entry name" value="PROKAR_LIPOPROTEIN"/>
    <property type="match status" value="1"/>
</dbReference>
<comment type="caution">
    <text evidence="1">The sequence shown here is derived from an EMBL/GenBank/DDBJ whole genome shotgun (WGS) entry which is preliminary data.</text>
</comment>
<evidence type="ECO:0000313" key="1">
    <source>
        <dbReference type="EMBL" id="EHG22775.1"/>
    </source>
</evidence>
<gene>
    <name evidence="1" type="ORF">HMPREF9332_01273</name>
</gene>
<dbReference type="PATRIC" id="fig|679199.3.peg.1401"/>
<dbReference type="InterPro" id="IPR011604">
    <property type="entry name" value="PDDEXK-like_dom_sf"/>
</dbReference>
<dbReference type="HOGENOM" id="CLU_134960_0_0_10"/>
<dbReference type="Proteomes" id="UP000015993">
    <property type="component" value="Unassembled WGS sequence"/>
</dbReference>
<protein>
    <recommendedName>
        <fullName evidence="3">GxxExxY protein</fullName>
    </recommendedName>
</protein>
<evidence type="ECO:0000313" key="2">
    <source>
        <dbReference type="Proteomes" id="UP000015993"/>
    </source>
</evidence>
<evidence type="ECO:0008006" key="3">
    <source>
        <dbReference type="Google" id="ProtNLM"/>
    </source>
</evidence>
<dbReference type="InterPro" id="IPR026350">
    <property type="entry name" value="GxxExxY"/>
</dbReference>
<keyword evidence="2" id="KW-1185">Reference proteome</keyword>
<dbReference type="NCBIfam" id="TIGR04256">
    <property type="entry name" value="GxxExxY"/>
    <property type="match status" value="1"/>
</dbReference>
<sequence>MLLQKKDRIYWKECYRIVGAAMTVHSILGCGFLEGVYQEALSIEMKKCGIPFEEQKELRINYNGITLQKHYVADFLCYDKIIVEIKATKNLAPEHHAQVMNYLKATNKNCGLLINFGESSLDFKKIIHGIIK</sequence>
<name>G5GCJ6_9BACT</name>
<organism evidence="1 2">
    <name type="scientific">Alloprevotella rava F0323</name>
    <dbReference type="NCBI Taxonomy" id="679199"/>
    <lineage>
        <taxon>Bacteria</taxon>
        <taxon>Pseudomonadati</taxon>
        <taxon>Bacteroidota</taxon>
        <taxon>Bacteroidia</taxon>
        <taxon>Bacteroidales</taxon>
        <taxon>Prevotellaceae</taxon>
        <taxon>Alloprevotella</taxon>
    </lineage>
</organism>
<dbReference type="eggNOG" id="COG0614">
    <property type="taxonomic scope" value="Bacteria"/>
</dbReference>